<dbReference type="InterPro" id="IPR004125">
    <property type="entry name" value="Signal_recog_particle_SRP54_M"/>
</dbReference>
<keyword evidence="6 9" id="KW-0733">Signal recognition particle</keyword>
<keyword evidence="2 9" id="KW-0547">Nucleotide-binding</keyword>
<keyword evidence="4 9" id="KW-0694">RNA-binding</keyword>
<dbReference type="SUPFAM" id="SSF47446">
    <property type="entry name" value="Signal peptide-binding domain"/>
    <property type="match status" value="1"/>
</dbReference>
<dbReference type="CDD" id="cd18539">
    <property type="entry name" value="SRP_G"/>
    <property type="match status" value="1"/>
</dbReference>
<dbReference type="InterPro" id="IPR022941">
    <property type="entry name" value="SRP54"/>
</dbReference>
<dbReference type="PANTHER" id="PTHR11564">
    <property type="entry name" value="SIGNAL RECOGNITION PARTICLE 54K PROTEIN SRP54"/>
    <property type="match status" value="1"/>
</dbReference>
<keyword evidence="9" id="KW-0963">Cytoplasm</keyword>
<dbReference type="SUPFAM" id="SSF52540">
    <property type="entry name" value="P-loop containing nucleoside triphosphate hydrolases"/>
    <property type="match status" value="1"/>
</dbReference>
<evidence type="ECO:0000256" key="7">
    <source>
        <dbReference type="ARBA" id="ARBA00023274"/>
    </source>
</evidence>
<evidence type="ECO:0000313" key="11">
    <source>
        <dbReference type="EMBL" id="MEM5947870.1"/>
    </source>
</evidence>
<keyword evidence="3 9" id="KW-0378">Hydrolase</keyword>
<dbReference type="Gene3D" id="1.10.260.30">
    <property type="entry name" value="Signal recognition particle, SRP54 subunit, M-domain"/>
    <property type="match status" value="1"/>
</dbReference>
<evidence type="ECO:0000256" key="5">
    <source>
        <dbReference type="ARBA" id="ARBA00023134"/>
    </source>
</evidence>
<dbReference type="InterPro" id="IPR042101">
    <property type="entry name" value="SRP54_N_sf"/>
</dbReference>
<dbReference type="PANTHER" id="PTHR11564:SF5">
    <property type="entry name" value="SIGNAL RECOGNITION PARTICLE SUBUNIT SRP54"/>
    <property type="match status" value="1"/>
</dbReference>
<comment type="subcellular location">
    <subcellularLocation>
        <location evidence="9">Cytoplasm</location>
    </subcellularLocation>
    <text evidence="9">The SRP-RNC complex is targeted to the cytoplasmic membrane.</text>
</comment>
<accession>A0ABU9UB37</accession>
<comment type="domain">
    <text evidence="9">Composed of three domains: the N-terminal N domain, which is responsible for interactions with the ribosome, the central G domain, which binds GTP, and the C-terminal M domain, which binds the RNA and the signal sequence of the RNC.</text>
</comment>
<dbReference type="Gene3D" id="3.40.50.300">
    <property type="entry name" value="P-loop containing nucleotide triphosphate hydrolases"/>
    <property type="match status" value="1"/>
</dbReference>
<keyword evidence="12" id="KW-1185">Reference proteome</keyword>
<evidence type="ECO:0000256" key="2">
    <source>
        <dbReference type="ARBA" id="ARBA00022741"/>
    </source>
</evidence>
<comment type="similarity">
    <text evidence="1 9">Belongs to the GTP-binding SRP family. SRP54 subfamily.</text>
</comment>
<protein>
    <recommendedName>
        <fullName evidence="9">Signal recognition particle protein</fullName>
        <ecNumber evidence="9">3.6.5.4</ecNumber>
    </recommendedName>
    <alternativeName>
        <fullName evidence="9">Fifty-four homolog</fullName>
    </alternativeName>
</protein>
<comment type="caution">
    <text evidence="11">The sequence shown here is derived from an EMBL/GenBank/DDBJ whole genome shotgun (WGS) entry which is preliminary data.</text>
</comment>
<dbReference type="PROSITE" id="PS50191">
    <property type="entry name" value="CRAL_TRIO"/>
    <property type="match status" value="1"/>
</dbReference>
<evidence type="ECO:0000313" key="12">
    <source>
        <dbReference type="Proteomes" id="UP001466331"/>
    </source>
</evidence>
<name>A0ABU9UB37_9SPIR</name>
<dbReference type="SMART" id="SM00963">
    <property type="entry name" value="SRP54_N"/>
    <property type="match status" value="1"/>
</dbReference>
<dbReference type="InterPro" id="IPR001251">
    <property type="entry name" value="CRAL-TRIO_dom"/>
</dbReference>
<comment type="subunit">
    <text evidence="9">Part of the signal recognition particle protein translocation system, which is composed of SRP and FtsY.</text>
</comment>
<keyword evidence="7 9" id="KW-0687">Ribonucleoprotein</keyword>
<dbReference type="Proteomes" id="UP001466331">
    <property type="component" value="Unassembled WGS sequence"/>
</dbReference>
<dbReference type="InterPro" id="IPR000897">
    <property type="entry name" value="SRP54_GTPase_dom"/>
</dbReference>
<feature type="binding site" evidence="9">
    <location>
        <begin position="108"/>
        <end position="115"/>
    </location>
    <ligand>
        <name>GTP</name>
        <dbReference type="ChEBI" id="CHEBI:37565"/>
    </ligand>
</feature>
<dbReference type="Pfam" id="PF02978">
    <property type="entry name" value="SRP_SPB"/>
    <property type="match status" value="1"/>
</dbReference>
<dbReference type="SMART" id="SM00962">
    <property type="entry name" value="SRP54"/>
    <property type="match status" value="1"/>
</dbReference>
<dbReference type="Gene3D" id="1.20.120.140">
    <property type="entry name" value="Signal recognition particle SRP54, nucleotide-binding domain"/>
    <property type="match status" value="1"/>
</dbReference>
<evidence type="ECO:0000259" key="10">
    <source>
        <dbReference type="PROSITE" id="PS50191"/>
    </source>
</evidence>
<dbReference type="InterPro" id="IPR004780">
    <property type="entry name" value="SRP"/>
</dbReference>
<evidence type="ECO:0000256" key="9">
    <source>
        <dbReference type="HAMAP-Rule" id="MF_00306"/>
    </source>
</evidence>
<dbReference type="RefSeq" id="WP_420069317.1">
    <property type="nucleotide sequence ID" value="NZ_JBCHKQ010000002.1"/>
</dbReference>
<evidence type="ECO:0000256" key="1">
    <source>
        <dbReference type="ARBA" id="ARBA00005450"/>
    </source>
</evidence>
<organism evidence="11 12">
    <name type="scientific">Rarispira pelagica</name>
    <dbReference type="NCBI Taxonomy" id="3141764"/>
    <lineage>
        <taxon>Bacteria</taxon>
        <taxon>Pseudomonadati</taxon>
        <taxon>Spirochaetota</taxon>
        <taxon>Spirochaetia</taxon>
        <taxon>Winmispirales</taxon>
        <taxon>Winmispiraceae</taxon>
        <taxon>Rarispira</taxon>
    </lineage>
</organism>
<comment type="function">
    <text evidence="9">Involved in targeting and insertion of nascent membrane proteins into the cytoplasmic membrane. Binds to the hydrophobic signal sequence of the ribosome-nascent chain (RNC) as it emerges from the ribosomes. The SRP-RNC complex is then targeted to the cytoplasmic membrane where it interacts with the SRP receptor FtsY.</text>
</comment>
<dbReference type="EMBL" id="JBCHKQ010000002">
    <property type="protein sequence ID" value="MEM5947870.1"/>
    <property type="molecule type" value="Genomic_DNA"/>
</dbReference>
<dbReference type="HAMAP" id="MF_00306">
    <property type="entry name" value="SRP54"/>
    <property type="match status" value="1"/>
</dbReference>
<dbReference type="Pfam" id="PF02881">
    <property type="entry name" value="SRP54_N"/>
    <property type="match status" value="1"/>
</dbReference>
<keyword evidence="5 9" id="KW-0342">GTP-binding</keyword>
<proteinExistence type="inferred from homology"/>
<feature type="domain" description="CRAL-TRIO" evidence="10">
    <location>
        <begin position="147"/>
        <end position="331"/>
    </location>
</feature>
<evidence type="ECO:0000256" key="4">
    <source>
        <dbReference type="ARBA" id="ARBA00022884"/>
    </source>
</evidence>
<feature type="binding site" evidence="9">
    <location>
        <begin position="190"/>
        <end position="194"/>
    </location>
    <ligand>
        <name>GTP</name>
        <dbReference type="ChEBI" id="CHEBI:37565"/>
    </ligand>
</feature>
<gene>
    <name evidence="9 11" type="primary">ffh</name>
    <name evidence="11" type="ORF">WKV44_04875</name>
</gene>
<reference evidence="11 12" key="1">
    <citation type="submission" date="2024-03" db="EMBL/GenBank/DDBJ databases">
        <title>Ignisphaera cupida sp. nov., a hyperthermophilic hydrolytic archaeon from a hot spring of Kamchatka, and proposal of Ignisphaeraceae fam. nov.</title>
        <authorList>
            <person name="Podosokorskaya O.A."/>
            <person name="Elcheninov A.G."/>
            <person name="Maltseva A.I."/>
            <person name="Zayulina K.S."/>
            <person name="Novikov A."/>
            <person name="Merkel A.Y."/>
        </authorList>
    </citation>
    <scope>NUCLEOTIDE SEQUENCE [LARGE SCALE GENOMIC DNA]</scope>
    <source>
        <strain evidence="11 12">38H-sp</strain>
    </source>
</reference>
<comment type="catalytic activity">
    <reaction evidence="8 9">
        <text>GTP + H2O = GDP + phosphate + H(+)</text>
        <dbReference type="Rhea" id="RHEA:19669"/>
        <dbReference type="ChEBI" id="CHEBI:15377"/>
        <dbReference type="ChEBI" id="CHEBI:15378"/>
        <dbReference type="ChEBI" id="CHEBI:37565"/>
        <dbReference type="ChEBI" id="CHEBI:43474"/>
        <dbReference type="ChEBI" id="CHEBI:58189"/>
        <dbReference type="EC" id="3.6.5.4"/>
    </reaction>
</comment>
<dbReference type="InterPro" id="IPR003593">
    <property type="entry name" value="AAA+_ATPase"/>
</dbReference>
<dbReference type="EC" id="3.6.5.4" evidence="9"/>
<sequence>MFENISRRFQDVIKTVSGKATISDKNIEEAVEQIKLALLDADVNLRVVRRFVNQTIEEAKGEKVLRSVSPGQQFIKIVNDKLIHFLGDEKQDLQLKGPDTLSVVLLAGLQGSGKTTSAAKLANLLKKQGRKPILIAADLVRPAAIDQLETLAAAIGVAIYTDRENNNPVKVVKAGLKEAKKGLYDVAIIDTAGRHQVDDALMGEIEAVAKEAKPDEVLFVADAMTGQSAADVAKAFKERIDITGVILTKFDSDTRGGAALSIKTITKAPIKFIGVGEKTEDFEPFYPDRIASRILGMGDVVSLVEKAQEVTDKEEAEKLEKKIRKATFTLEDYLEQFQKIKKMGNLQSLVEMIPGMQGAVAPQDIDIKALKKEEAIILSMTLAERNNPRIIGPSRKKRIAKGSGTSVYEVNRLLKNFEKMRLMMKKMVKNKNAQQSMMSQWMG</sequence>
<evidence type="ECO:0000256" key="6">
    <source>
        <dbReference type="ARBA" id="ARBA00023135"/>
    </source>
</evidence>
<dbReference type="InterPro" id="IPR027417">
    <property type="entry name" value="P-loop_NTPase"/>
</dbReference>
<dbReference type="SMART" id="SM00382">
    <property type="entry name" value="AAA"/>
    <property type="match status" value="1"/>
</dbReference>
<dbReference type="Pfam" id="PF00448">
    <property type="entry name" value="SRP54"/>
    <property type="match status" value="1"/>
</dbReference>
<dbReference type="InterPro" id="IPR013822">
    <property type="entry name" value="Signal_recog_particl_SRP54_hlx"/>
</dbReference>
<dbReference type="InterPro" id="IPR036891">
    <property type="entry name" value="Signal_recog_part_SRP54_M_sf"/>
</dbReference>
<dbReference type="PROSITE" id="PS00300">
    <property type="entry name" value="SRP54"/>
    <property type="match status" value="1"/>
</dbReference>
<feature type="binding site" evidence="9">
    <location>
        <begin position="248"/>
        <end position="251"/>
    </location>
    <ligand>
        <name>GTP</name>
        <dbReference type="ChEBI" id="CHEBI:37565"/>
    </ligand>
</feature>
<evidence type="ECO:0000256" key="8">
    <source>
        <dbReference type="ARBA" id="ARBA00048027"/>
    </source>
</evidence>
<dbReference type="NCBIfam" id="TIGR00959">
    <property type="entry name" value="ffh"/>
    <property type="match status" value="1"/>
</dbReference>
<evidence type="ECO:0000256" key="3">
    <source>
        <dbReference type="ARBA" id="ARBA00022801"/>
    </source>
</evidence>